<dbReference type="InterPro" id="IPR050054">
    <property type="entry name" value="UPRTase/APRTase"/>
</dbReference>
<protein>
    <recommendedName>
        <fullName evidence="4">uracil phosphoribosyltransferase</fullName>
        <ecNumber evidence="4">2.4.2.9</ecNumber>
    </recommendedName>
</protein>
<evidence type="ECO:0000313" key="12">
    <source>
        <dbReference type="Proteomes" id="UP000094385"/>
    </source>
</evidence>
<feature type="domain" description="Phosphoribosyltransferase" evidence="10">
    <location>
        <begin position="9"/>
        <end position="221"/>
    </location>
</feature>
<keyword evidence="6" id="KW-0328">Glycosyltransferase</keyword>
<dbReference type="Gene3D" id="3.40.50.2020">
    <property type="match status" value="1"/>
</dbReference>
<proteinExistence type="inferred from homology"/>
<name>A0A1E3Q7E1_LIPST</name>
<keyword evidence="9" id="KW-0342">GTP-binding</keyword>
<keyword evidence="7" id="KW-0808">Transferase</keyword>
<keyword evidence="5" id="KW-0021">Allosteric enzyme</keyword>
<dbReference type="OrthoDB" id="10257085at2759"/>
<dbReference type="InterPro" id="IPR000836">
    <property type="entry name" value="PRTase_dom"/>
</dbReference>
<dbReference type="EMBL" id="KV454293">
    <property type="protein sequence ID" value="ODQ73591.1"/>
    <property type="molecule type" value="Genomic_DNA"/>
</dbReference>
<keyword evidence="12" id="KW-1185">Reference proteome</keyword>
<evidence type="ECO:0000259" key="10">
    <source>
        <dbReference type="Pfam" id="PF14681"/>
    </source>
</evidence>
<evidence type="ECO:0000256" key="8">
    <source>
        <dbReference type="ARBA" id="ARBA00022741"/>
    </source>
</evidence>
<dbReference type="AlphaFoldDB" id="A0A1E3Q7E1"/>
<organism evidence="11 12">
    <name type="scientific">Lipomyces starkeyi NRRL Y-11557</name>
    <dbReference type="NCBI Taxonomy" id="675824"/>
    <lineage>
        <taxon>Eukaryota</taxon>
        <taxon>Fungi</taxon>
        <taxon>Dikarya</taxon>
        <taxon>Ascomycota</taxon>
        <taxon>Saccharomycotina</taxon>
        <taxon>Lipomycetes</taxon>
        <taxon>Lipomycetales</taxon>
        <taxon>Lipomycetaceae</taxon>
        <taxon>Lipomyces</taxon>
    </lineage>
</organism>
<dbReference type="EC" id="2.4.2.9" evidence="4"/>
<dbReference type="STRING" id="675824.A0A1E3Q7E1"/>
<reference evidence="11 12" key="1">
    <citation type="journal article" date="2016" name="Proc. Natl. Acad. Sci. U.S.A.">
        <title>Comparative genomics of biotechnologically important yeasts.</title>
        <authorList>
            <person name="Riley R."/>
            <person name="Haridas S."/>
            <person name="Wolfe K.H."/>
            <person name="Lopes M.R."/>
            <person name="Hittinger C.T."/>
            <person name="Goeker M."/>
            <person name="Salamov A.A."/>
            <person name="Wisecaver J.H."/>
            <person name="Long T.M."/>
            <person name="Calvey C.H."/>
            <person name="Aerts A.L."/>
            <person name="Barry K.W."/>
            <person name="Choi C."/>
            <person name="Clum A."/>
            <person name="Coughlan A.Y."/>
            <person name="Deshpande S."/>
            <person name="Douglass A.P."/>
            <person name="Hanson S.J."/>
            <person name="Klenk H.-P."/>
            <person name="LaButti K.M."/>
            <person name="Lapidus A."/>
            <person name="Lindquist E.A."/>
            <person name="Lipzen A.M."/>
            <person name="Meier-Kolthoff J.P."/>
            <person name="Ohm R.A."/>
            <person name="Otillar R.P."/>
            <person name="Pangilinan J.L."/>
            <person name="Peng Y."/>
            <person name="Rokas A."/>
            <person name="Rosa C.A."/>
            <person name="Scheuner C."/>
            <person name="Sibirny A.A."/>
            <person name="Slot J.C."/>
            <person name="Stielow J.B."/>
            <person name="Sun H."/>
            <person name="Kurtzman C.P."/>
            <person name="Blackwell M."/>
            <person name="Grigoriev I.V."/>
            <person name="Jeffries T.W."/>
        </authorList>
    </citation>
    <scope>NUCLEOTIDE SEQUENCE [LARGE SCALE GENOMIC DNA]</scope>
    <source>
        <strain evidence="11 12">NRRL Y-11557</strain>
    </source>
</reference>
<evidence type="ECO:0000256" key="1">
    <source>
        <dbReference type="ARBA" id="ARBA00001946"/>
    </source>
</evidence>
<dbReference type="Proteomes" id="UP000094385">
    <property type="component" value="Unassembled WGS sequence"/>
</dbReference>
<evidence type="ECO:0000256" key="5">
    <source>
        <dbReference type="ARBA" id="ARBA00022533"/>
    </source>
</evidence>
<comment type="cofactor">
    <cofactor evidence="1">
        <name>Mg(2+)</name>
        <dbReference type="ChEBI" id="CHEBI:18420"/>
    </cofactor>
</comment>
<evidence type="ECO:0000256" key="9">
    <source>
        <dbReference type="ARBA" id="ARBA00023134"/>
    </source>
</evidence>
<dbReference type="SUPFAM" id="SSF53271">
    <property type="entry name" value="PRTase-like"/>
    <property type="match status" value="1"/>
</dbReference>
<dbReference type="GO" id="GO:0004845">
    <property type="term" value="F:uracil phosphoribosyltransferase activity"/>
    <property type="evidence" value="ECO:0007669"/>
    <property type="project" value="UniProtKB-EC"/>
</dbReference>
<accession>A0A1E3Q7E1</accession>
<comment type="pathway">
    <text evidence="2">Pyrimidine metabolism; UMP biosynthesis via salvage pathway; UMP from uracil: step 1/1.</text>
</comment>
<dbReference type="Pfam" id="PF14681">
    <property type="entry name" value="UPRTase"/>
    <property type="match status" value="1"/>
</dbReference>
<evidence type="ECO:0000256" key="6">
    <source>
        <dbReference type="ARBA" id="ARBA00022676"/>
    </source>
</evidence>
<dbReference type="FunFam" id="3.40.50.2020:FF:000049">
    <property type="entry name" value="Putative uracil phosphoribosyltransferase urg2"/>
    <property type="match status" value="1"/>
</dbReference>
<comment type="similarity">
    <text evidence="3">Belongs to the UPRTase family.</text>
</comment>
<dbReference type="GO" id="GO:0005525">
    <property type="term" value="F:GTP binding"/>
    <property type="evidence" value="ECO:0007669"/>
    <property type="project" value="UniProtKB-KW"/>
</dbReference>
<sequence length="222" mass="24048">MSLPDNVHVSTHPLLQSLVSRLRSASADSHKTRALTTSIASILAVVALNRNTFSTVTEGFDVTPLQEQYNVTEVSPSNVVLVPILRSGLSMIDAFLSILPFENVPIHYLGIYRDKSTLSPIEYYNKLPVLKNGESIDVAIVLDPVIATGGTASAVIQSLKEWGAKKIIFVSIVVSEEGVTRAANEWPERVEVYCAAVDTVLSSHGYIIPGVGDIGDRLNHTH</sequence>
<evidence type="ECO:0000256" key="3">
    <source>
        <dbReference type="ARBA" id="ARBA00009516"/>
    </source>
</evidence>
<dbReference type="InterPro" id="IPR029057">
    <property type="entry name" value="PRTase-like"/>
</dbReference>
<keyword evidence="8" id="KW-0547">Nucleotide-binding</keyword>
<dbReference type="NCBIfam" id="NF001097">
    <property type="entry name" value="PRK00129.1"/>
    <property type="match status" value="1"/>
</dbReference>
<dbReference type="PANTHER" id="PTHR32315">
    <property type="entry name" value="ADENINE PHOSPHORIBOSYLTRANSFERASE"/>
    <property type="match status" value="1"/>
</dbReference>
<evidence type="ECO:0000313" key="11">
    <source>
        <dbReference type="EMBL" id="ODQ73591.1"/>
    </source>
</evidence>
<evidence type="ECO:0000256" key="4">
    <source>
        <dbReference type="ARBA" id="ARBA00011894"/>
    </source>
</evidence>
<evidence type="ECO:0000256" key="2">
    <source>
        <dbReference type="ARBA" id="ARBA00005180"/>
    </source>
</evidence>
<evidence type="ECO:0000256" key="7">
    <source>
        <dbReference type="ARBA" id="ARBA00022679"/>
    </source>
</evidence>
<gene>
    <name evidence="11" type="ORF">LIPSTDRAFT_265200</name>
</gene>
<dbReference type="PANTHER" id="PTHR32315:SF4">
    <property type="entry name" value="URACIL PHOSPHORIBOSYLTRANSFERASE, CHLOROPLASTIC"/>
    <property type="match status" value="1"/>
</dbReference>
<dbReference type="CDD" id="cd06223">
    <property type="entry name" value="PRTases_typeI"/>
    <property type="match status" value="1"/>
</dbReference>